<dbReference type="InterPro" id="IPR020846">
    <property type="entry name" value="MFS_dom"/>
</dbReference>
<dbReference type="EMBL" id="BAABGN010000011">
    <property type="protein sequence ID" value="GAA4426163.1"/>
    <property type="molecule type" value="Genomic_DNA"/>
</dbReference>
<feature type="transmembrane region" description="Helical" evidence="5">
    <location>
        <begin position="166"/>
        <end position="184"/>
    </location>
</feature>
<gene>
    <name evidence="7" type="ORF">GCM10023169_24670</name>
</gene>
<proteinExistence type="predicted"/>
<dbReference type="PANTHER" id="PTHR23528:SF1">
    <property type="entry name" value="MAJOR FACILITATOR SUPERFAMILY (MFS) PROFILE DOMAIN-CONTAINING PROTEIN"/>
    <property type="match status" value="1"/>
</dbReference>
<accession>A0ABP8LAT3</accession>
<evidence type="ECO:0000256" key="1">
    <source>
        <dbReference type="ARBA" id="ARBA00004651"/>
    </source>
</evidence>
<feature type="domain" description="Major facilitator superfamily (MFS) profile" evidence="6">
    <location>
        <begin position="207"/>
        <end position="396"/>
    </location>
</feature>
<keyword evidence="8" id="KW-1185">Reference proteome</keyword>
<feature type="transmembrane region" description="Helical" evidence="5">
    <location>
        <begin position="277"/>
        <end position="295"/>
    </location>
</feature>
<feature type="transmembrane region" description="Helical" evidence="5">
    <location>
        <begin position="246"/>
        <end position="270"/>
    </location>
</feature>
<feature type="transmembrane region" description="Helical" evidence="5">
    <location>
        <begin position="216"/>
        <end position="234"/>
    </location>
</feature>
<feature type="transmembrane region" description="Helical" evidence="5">
    <location>
        <begin position="45"/>
        <end position="65"/>
    </location>
</feature>
<feature type="transmembrane region" description="Helical" evidence="5">
    <location>
        <begin position="339"/>
        <end position="360"/>
    </location>
</feature>
<dbReference type="Pfam" id="PF07690">
    <property type="entry name" value="MFS_1"/>
    <property type="match status" value="1"/>
</dbReference>
<dbReference type="InterPro" id="IPR036259">
    <property type="entry name" value="MFS_trans_sf"/>
</dbReference>
<feature type="transmembrane region" description="Helical" evidence="5">
    <location>
        <begin position="366"/>
        <end position="385"/>
    </location>
</feature>
<keyword evidence="4 5" id="KW-0472">Membrane</keyword>
<evidence type="ECO:0000313" key="8">
    <source>
        <dbReference type="Proteomes" id="UP001500622"/>
    </source>
</evidence>
<keyword evidence="2 5" id="KW-0812">Transmembrane</keyword>
<evidence type="ECO:0000256" key="4">
    <source>
        <dbReference type="ARBA" id="ARBA00023136"/>
    </source>
</evidence>
<name>A0ABP8LAT3_9MICO</name>
<dbReference type="Gene3D" id="1.20.1250.20">
    <property type="entry name" value="MFS general substrate transporter like domains"/>
    <property type="match status" value="2"/>
</dbReference>
<dbReference type="SUPFAM" id="SSF103473">
    <property type="entry name" value="MFS general substrate transporter"/>
    <property type="match status" value="1"/>
</dbReference>
<sequence length="396" mass="40772">MNRRLLWSLLLASFALNVLYGAIAGVIVPAQVAEADEAAKETNLSIVMTASSLATMVVHPLAGAWSDRTRGRWGRRSPWIVGGALAAAVAILALDRAESLLAVGLGWLIVQPLLNVVEAPLDAVLADRVPSAARPRASSFYGAGGIVGLAVGAVVAGAMLDGGLPVLPSLAAVLVVAMVTFAATNPDPTAGPVRTSLAWSRAWAARDFRLVFTGRFMLVLGSQLVMGYLLYIVMEFTGVDATEAGGTVAVLVGVHISCLAIGAVTAMRLVRGNRVPAVLGATAVVLLGLLIPLLVPTFEGLVAYAVVSGLGRGAYLTADLALMLDVLPSSGDHGRDLGVLSLATLLPQSLAPALAGVLLAVSENTYAWLFVGAIAVGLGSVPFMAKVSRHRSHVDL</sequence>
<evidence type="ECO:0000313" key="7">
    <source>
        <dbReference type="EMBL" id="GAA4426163.1"/>
    </source>
</evidence>
<dbReference type="Proteomes" id="UP001500622">
    <property type="component" value="Unassembled WGS sequence"/>
</dbReference>
<dbReference type="InterPro" id="IPR011701">
    <property type="entry name" value="MFS"/>
</dbReference>
<reference evidence="8" key="1">
    <citation type="journal article" date="2019" name="Int. J. Syst. Evol. Microbiol.">
        <title>The Global Catalogue of Microorganisms (GCM) 10K type strain sequencing project: providing services to taxonomists for standard genome sequencing and annotation.</title>
        <authorList>
            <consortium name="The Broad Institute Genomics Platform"/>
            <consortium name="The Broad Institute Genome Sequencing Center for Infectious Disease"/>
            <person name="Wu L."/>
            <person name="Ma J."/>
        </authorList>
    </citation>
    <scope>NUCLEOTIDE SEQUENCE [LARGE SCALE GENOMIC DNA]</scope>
    <source>
        <strain evidence="8">JCM 17810</strain>
    </source>
</reference>
<keyword evidence="3 5" id="KW-1133">Transmembrane helix</keyword>
<dbReference type="RefSeq" id="WP_345216559.1">
    <property type="nucleotide sequence ID" value="NZ_BAABGN010000011.1"/>
</dbReference>
<organism evidence="7 8">
    <name type="scientific">Georgenia halophila</name>
    <dbReference type="NCBI Taxonomy" id="620889"/>
    <lineage>
        <taxon>Bacteria</taxon>
        <taxon>Bacillati</taxon>
        <taxon>Actinomycetota</taxon>
        <taxon>Actinomycetes</taxon>
        <taxon>Micrococcales</taxon>
        <taxon>Bogoriellaceae</taxon>
        <taxon>Georgenia</taxon>
    </lineage>
</organism>
<evidence type="ECO:0000256" key="3">
    <source>
        <dbReference type="ARBA" id="ARBA00022989"/>
    </source>
</evidence>
<dbReference type="PANTHER" id="PTHR23528">
    <property type="match status" value="1"/>
</dbReference>
<feature type="transmembrane region" description="Helical" evidence="5">
    <location>
        <begin position="138"/>
        <end position="160"/>
    </location>
</feature>
<dbReference type="PROSITE" id="PS50850">
    <property type="entry name" value="MFS"/>
    <property type="match status" value="1"/>
</dbReference>
<comment type="caution">
    <text evidence="7">The sequence shown here is derived from an EMBL/GenBank/DDBJ whole genome shotgun (WGS) entry which is preliminary data.</text>
</comment>
<evidence type="ECO:0000259" key="6">
    <source>
        <dbReference type="PROSITE" id="PS50850"/>
    </source>
</evidence>
<comment type="subcellular location">
    <subcellularLocation>
        <location evidence="1">Cell membrane</location>
        <topology evidence="1">Multi-pass membrane protein</topology>
    </subcellularLocation>
</comment>
<evidence type="ECO:0000256" key="5">
    <source>
        <dbReference type="SAM" id="Phobius"/>
    </source>
</evidence>
<protein>
    <submittedName>
        <fullName evidence="7">MFS transporter</fullName>
    </submittedName>
</protein>
<evidence type="ECO:0000256" key="2">
    <source>
        <dbReference type="ARBA" id="ARBA00022692"/>
    </source>
</evidence>